<sequence length="129" mass="14011">MNLFMSLCPATAPSFGKFTATAHGNSFRTDSNGRQVYKATEIVASIRNVDGQCDCLVSFGTDKPKLAANMILQRLLSKYGSRFQTDNDPDSLGVLKNADGDLSIQLVTMREVKGQWIGAVVHGKQRCPA</sequence>
<gene>
    <name evidence="1" type="ORF">ACFSQT_26480</name>
</gene>
<name>A0ABW4WIW1_9HYPH</name>
<organism evidence="1 2">
    <name type="scientific">Mesorhizobium calcicola</name>
    <dbReference type="NCBI Taxonomy" id="1300310"/>
    <lineage>
        <taxon>Bacteria</taxon>
        <taxon>Pseudomonadati</taxon>
        <taxon>Pseudomonadota</taxon>
        <taxon>Alphaproteobacteria</taxon>
        <taxon>Hyphomicrobiales</taxon>
        <taxon>Phyllobacteriaceae</taxon>
        <taxon>Mesorhizobium</taxon>
    </lineage>
</organism>
<dbReference type="EMBL" id="JBHUGY010000040">
    <property type="protein sequence ID" value="MFD2056494.1"/>
    <property type="molecule type" value="Genomic_DNA"/>
</dbReference>
<dbReference type="Proteomes" id="UP001597349">
    <property type="component" value="Unassembled WGS sequence"/>
</dbReference>
<keyword evidence="2" id="KW-1185">Reference proteome</keyword>
<reference evidence="2" key="1">
    <citation type="journal article" date="2019" name="Int. J. Syst. Evol. Microbiol.">
        <title>The Global Catalogue of Microorganisms (GCM) 10K type strain sequencing project: providing services to taxonomists for standard genome sequencing and annotation.</title>
        <authorList>
            <consortium name="The Broad Institute Genomics Platform"/>
            <consortium name="The Broad Institute Genome Sequencing Center for Infectious Disease"/>
            <person name="Wu L."/>
            <person name="Ma J."/>
        </authorList>
    </citation>
    <scope>NUCLEOTIDE SEQUENCE [LARGE SCALE GENOMIC DNA]</scope>
    <source>
        <strain evidence="2">CGMCC 1.16226</strain>
    </source>
</reference>
<proteinExistence type="predicted"/>
<evidence type="ECO:0000313" key="1">
    <source>
        <dbReference type="EMBL" id="MFD2056494.1"/>
    </source>
</evidence>
<dbReference type="RefSeq" id="WP_379023695.1">
    <property type="nucleotide sequence ID" value="NZ_JBHUGY010000040.1"/>
</dbReference>
<accession>A0ABW4WIW1</accession>
<evidence type="ECO:0000313" key="2">
    <source>
        <dbReference type="Proteomes" id="UP001597349"/>
    </source>
</evidence>
<comment type="caution">
    <text evidence="1">The sequence shown here is derived from an EMBL/GenBank/DDBJ whole genome shotgun (WGS) entry which is preliminary data.</text>
</comment>
<protein>
    <submittedName>
        <fullName evidence="1">Uncharacterized protein</fullName>
    </submittedName>
</protein>